<proteinExistence type="predicted"/>
<dbReference type="AlphaFoldDB" id="A0A172U1G8"/>
<name>A0A172U1G8_9BACT</name>
<dbReference type="RefSeq" id="WP_066408547.1">
    <property type="nucleotide sequence ID" value="NZ_CP011390.1"/>
</dbReference>
<dbReference type="SUPFAM" id="SSF55729">
    <property type="entry name" value="Acyl-CoA N-acyltransferases (Nat)"/>
    <property type="match status" value="1"/>
</dbReference>
<evidence type="ECO:0008006" key="3">
    <source>
        <dbReference type="Google" id="ProtNLM"/>
    </source>
</evidence>
<dbReference type="PATRIC" id="fig|1492898.3.peg.5144"/>
<evidence type="ECO:0000313" key="2">
    <source>
        <dbReference type="Proteomes" id="UP000077177"/>
    </source>
</evidence>
<dbReference type="InterPro" id="IPR016181">
    <property type="entry name" value="Acyl_CoA_acyltransferase"/>
</dbReference>
<dbReference type="Gene3D" id="3.40.630.30">
    <property type="match status" value="1"/>
</dbReference>
<dbReference type="Proteomes" id="UP000077177">
    <property type="component" value="Chromosome"/>
</dbReference>
<reference evidence="1 2" key="2">
    <citation type="journal article" date="2016" name="Int. J. Syst. Evol. Microbiol.">
        <title>Flavisolibacter tropicus sp. nov., isolated from tropical soil.</title>
        <authorList>
            <person name="Lee J.J."/>
            <person name="Kang M.S."/>
            <person name="Kim G.S."/>
            <person name="Lee C.S."/>
            <person name="Lim S."/>
            <person name="Lee J."/>
            <person name="Roh S.H."/>
            <person name="Kang H."/>
            <person name="Ha J.M."/>
            <person name="Bae S."/>
            <person name="Jung H.Y."/>
            <person name="Kim M.K."/>
        </authorList>
    </citation>
    <scope>NUCLEOTIDE SEQUENCE [LARGE SCALE GENOMIC DNA]</scope>
    <source>
        <strain evidence="1 2">LCS9</strain>
    </source>
</reference>
<dbReference type="KEGG" id="fla:SY85_23685"/>
<dbReference type="PANTHER" id="PTHR41368">
    <property type="entry name" value="PROTEIN YGHO"/>
    <property type="match status" value="1"/>
</dbReference>
<dbReference type="PANTHER" id="PTHR41368:SF1">
    <property type="entry name" value="PROTEIN YGHO"/>
    <property type="match status" value="1"/>
</dbReference>
<organism evidence="1 2">
    <name type="scientific">Flavisolibacter tropicus</name>
    <dbReference type="NCBI Taxonomy" id="1492898"/>
    <lineage>
        <taxon>Bacteria</taxon>
        <taxon>Pseudomonadati</taxon>
        <taxon>Bacteroidota</taxon>
        <taxon>Chitinophagia</taxon>
        <taxon>Chitinophagales</taxon>
        <taxon>Chitinophagaceae</taxon>
        <taxon>Flavisolibacter</taxon>
    </lineage>
</organism>
<sequence length="377" mass="44392">MTIYEVLNIKLEKEFSDLPKHLYKNDPNWISTLDSDIKSIFDSTINPFFKHGKCTRWILMNDQKQTIGRIAAFIDFEKNKDGQIPYGGMGFFECIDDERASNLLLDTAKEWLKKHGMQAMYGPINFGENDKFWGLLVDGFQSPSYGMNYNPPYYKELLEKYGFSKAYDQLTNVLNPKKPLPERFTRISDWVRHKKDYSFQHFKSAQKEKFFADFIEIYNDAWDGFENFTPIDLPTIRDSFRQMKPIMDEKIIWFAYHNNEPIAFVICMPDVNQILKHIKGDLNLFNKLKFLWVKKTKTIDRIRITVMGCKKKFQNHGIESALIRCLQEEVLPRQTINEVELAWVGDFNSKMLAIHNATGAVKSKVHRTYKYSFDEKL</sequence>
<dbReference type="EMBL" id="CP011390">
    <property type="protein sequence ID" value="ANE53028.1"/>
    <property type="molecule type" value="Genomic_DNA"/>
</dbReference>
<gene>
    <name evidence="1" type="ORF">SY85_23685</name>
</gene>
<reference evidence="2" key="1">
    <citation type="submission" date="2015-01" db="EMBL/GenBank/DDBJ databases">
        <title>Flavisolibacter sp./LCS9/ whole genome sequencing.</title>
        <authorList>
            <person name="Kim M.K."/>
            <person name="Srinivasan S."/>
            <person name="Lee J.-J."/>
        </authorList>
    </citation>
    <scope>NUCLEOTIDE SEQUENCE [LARGE SCALE GENOMIC DNA]</scope>
    <source>
        <strain evidence="2">LCS9</strain>
    </source>
</reference>
<evidence type="ECO:0000313" key="1">
    <source>
        <dbReference type="EMBL" id="ANE53028.1"/>
    </source>
</evidence>
<keyword evidence="2" id="KW-1185">Reference proteome</keyword>
<dbReference type="OrthoDB" id="9806005at2"/>
<protein>
    <recommendedName>
        <fullName evidence="3">N-acetyltransferase domain-containing protein</fullName>
    </recommendedName>
</protein>
<accession>A0A172U1G8</accession>
<dbReference type="STRING" id="1492898.SY85_23685"/>
<dbReference type="InterPro" id="IPR039968">
    <property type="entry name" value="BcerS-like"/>
</dbReference>